<comment type="caution">
    <text evidence="1">The sequence shown here is derived from an EMBL/GenBank/DDBJ whole genome shotgun (WGS) entry which is preliminary data.</text>
</comment>
<evidence type="ECO:0000313" key="1">
    <source>
        <dbReference type="EMBL" id="PLP96836.1"/>
    </source>
</evidence>
<protein>
    <submittedName>
        <fullName evidence="1">Uncharacterized protein</fullName>
    </submittedName>
</protein>
<accession>A0A2N5C3P0</accession>
<dbReference type="RefSeq" id="WP_101685091.1">
    <property type="nucleotide sequence ID" value="NZ_PJRP01000022.1"/>
</dbReference>
<dbReference type="Proteomes" id="UP000234341">
    <property type="component" value="Unassembled WGS sequence"/>
</dbReference>
<dbReference type="EMBL" id="PJRP01000022">
    <property type="protein sequence ID" value="PLP96836.1"/>
    <property type="molecule type" value="Genomic_DNA"/>
</dbReference>
<dbReference type="AlphaFoldDB" id="A0A2N5C3P0"/>
<sequence length="164" mass="18973">MEYDERTRIFINLEGVLVPPRVGPLPDEPTSEEGLHYWRWSSAFAEMVDLFDAVLVIRSSWLLNWTLDELREKLPPALAMRMVGATDPIASLRLSGLFRVATQYEVIARYVRLHKLVNWCVVDDRSEDWPEMELWRQISPHPGMGLSDHATLAELELVLRRMAS</sequence>
<dbReference type="Pfam" id="PF18143">
    <property type="entry name" value="HAD_SAK_2"/>
    <property type="match status" value="1"/>
</dbReference>
<dbReference type="OrthoDB" id="8773450at2"/>
<proteinExistence type="predicted"/>
<reference evidence="1 2" key="1">
    <citation type="submission" date="2017-12" db="EMBL/GenBank/DDBJ databases">
        <title>Genome sequence of the active heterotrophic nitrifier-denitrifier, Cupriavidus pauculus UM1.</title>
        <authorList>
            <person name="Putonti C."/>
            <person name="Castignetti D."/>
        </authorList>
    </citation>
    <scope>NUCLEOTIDE SEQUENCE [LARGE SCALE GENOMIC DNA]</scope>
    <source>
        <strain evidence="1 2">UM1</strain>
    </source>
</reference>
<name>A0A2N5C3P0_9BURK</name>
<organism evidence="1 2">
    <name type="scientific">Cupriavidus pauculus</name>
    <dbReference type="NCBI Taxonomy" id="82633"/>
    <lineage>
        <taxon>Bacteria</taxon>
        <taxon>Pseudomonadati</taxon>
        <taxon>Pseudomonadota</taxon>
        <taxon>Betaproteobacteria</taxon>
        <taxon>Burkholderiales</taxon>
        <taxon>Burkholderiaceae</taxon>
        <taxon>Cupriavidus</taxon>
    </lineage>
</organism>
<gene>
    <name evidence="1" type="ORF">CYJ10_30045</name>
</gene>
<evidence type="ECO:0000313" key="2">
    <source>
        <dbReference type="Proteomes" id="UP000234341"/>
    </source>
</evidence>